<dbReference type="SUPFAM" id="SSF52833">
    <property type="entry name" value="Thioredoxin-like"/>
    <property type="match status" value="1"/>
</dbReference>
<organism evidence="5 6">
    <name type="scientific">Taenia crassiceps</name>
    <dbReference type="NCBI Taxonomy" id="6207"/>
    <lineage>
        <taxon>Eukaryota</taxon>
        <taxon>Metazoa</taxon>
        <taxon>Spiralia</taxon>
        <taxon>Lophotrochozoa</taxon>
        <taxon>Platyhelminthes</taxon>
        <taxon>Cestoda</taxon>
        <taxon>Eucestoda</taxon>
        <taxon>Cyclophyllidea</taxon>
        <taxon>Taeniidae</taxon>
        <taxon>Taenia</taxon>
    </lineage>
</organism>
<dbReference type="InterPro" id="IPR013766">
    <property type="entry name" value="Thioredoxin_domain"/>
</dbReference>
<evidence type="ECO:0000256" key="3">
    <source>
        <dbReference type="SAM" id="SignalP"/>
    </source>
</evidence>
<keyword evidence="6" id="KW-1185">Reference proteome</keyword>
<feature type="domain" description="Thioredoxin" evidence="4">
    <location>
        <begin position="185"/>
        <end position="264"/>
    </location>
</feature>
<feature type="signal peptide" evidence="3">
    <location>
        <begin position="1"/>
        <end position="23"/>
    </location>
</feature>
<dbReference type="InterPro" id="IPR042418">
    <property type="entry name" value="TXNDC15"/>
</dbReference>
<evidence type="ECO:0000313" key="6">
    <source>
        <dbReference type="Proteomes" id="UP001651158"/>
    </source>
</evidence>
<comment type="caution">
    <text evidence="5">The sequence shown here is derived from an EMBL/GenBank/DDBJ whole genome shotgun (WGS) entry which is preliminary data.</text>
</comment>
<evidence type="ECO:0000256" key="1">
    <source>
        <dbReference type="SAM" id="MobiDB-lite"/>
    </source>
</evidence>
<proteinExistence type="predicted"/>
<keyword evidence="2" id="KW-1133">Transmembrane helix</keyword>
<name>A0ABR4Q615_9CEST</name>
<evidence type="ECO:0000256" key="2">
    <source>
        <dbReference type="SAM" id="Phobius"/>
    </source>
</evidence>
<feature type="compositionally biased region" description="Basic and acidic residues" evidence="1">
    <location>
        <begin position="55"/>
        <end position="75"/>
    </location>
</feature>
<protein>
    <submittedName>
        <fullName evidence="5">Thioredoxin domain-containing protein 15</fullName>
    </submittedName>
</protein>
<accession>A0ABR4Q615</accession>
<keyword evidence="2" id="KW-0472">Membrane</keyword>
<reference evidence="5 6" key="1">
    <citation type="journal article" date="2022" name="Front. Cell. Infect. Microbiol.">
        <title>The Genomes of Two Strains of Taenia crassiceps the Animal Model for the Study of Human Cysticercosis.</title>
        <authorList>
            <person name="Bobes R.J."/>
            <person name="Estrada K."/>
            <person name="Rios-Valencia D.G."/>
            <person name="Calderon-Gallegos A."/>
            <person name="de la Torre P."/>
            <person name="Carrero J.C."/>
            <person name="Sanchez-Flores A."/>
            <person name="Laclette J.P."/>
        </authorList>
    </citation>
    <scope>NUCLEOTIDE SEQUENCE [LARGE SCALE GENOMIC DNA]</scope>
    <source>
        <strain evidence="5">WFUcys</strain>
    </source>
</reference>
<keyword evidence="3" id="KW-0732">Signal</keyword>
<dbReference type="CDD" id="cd02961">
    <property type="entry name" value="PDI_a_family"/>
    <property type="match status" value="1"/>
</dbReference>
<dbReference type="PANTHER" id="PTHR14684:SF2">
    <property type="entry name" value="THIOREDOXIN DOMAIN-CONTAINING PROTEIN 15"/>
    <property type="match status" value="1"/>
</dbReference>
<sequence length="370" mass="42534">MMWVAGVISAGFVLNVLFSVSNSANEEAPTIYKRGNFTLFDGNLQTGTNTTLLDSRNDSEDHRNQSDNTLRKARVDASSNWRKDVDNSESSEKVVTRCHLRPVNYWNYTRGRAKVVLGHEFGTAVGASHSYSSPSYSVFSGTVHPYRQNLRLFSLLNPFFSHLRGNYVFVKNKSSARLIDCPCNLVFIFAQWCPFSMRAAPYINAVARAFPQLSVIAIDVDEYLQFRWSLRVFYIPKIKIFVGDHVYKEFNGTETDLDELADFVWQNLRQIPRGPLELRKEDFYGPVPTQLLSRPSDYRLQVVWIIFLVSSSYFVGYFVDCRELRRHVTTAFKLLSHLDHRRRRRRNVAAHAALPPPPALPSIRYHLPAE</sequence>
<evidence type="ECO:0000313" key="5">
    <source>
        <dbReference type="EMBL" id="KAL5104813.1"/>
    </source>
</evidence>
<dbReference type="PANTHER" id="PTHR14684">
    <property type="entry name" value="THIOREDOXIN DOMAIN-CONTAINING PROTEIN 15"/>
    <property type="match status" value="1"/>
</dbReference>
<gene>
    <name evidence="5" type="ORF">TcWFU_000509</name>
</gene>
<feature type="region of interest" description="Disordered" evidence="1">
    <location>
        <begin position="50"/>
        <end position="75"/>
    </location>
</feature>
<dbReference type="EMBL" id="JAKROA010000010">
    <property type="protein sequence ID" value="KAL5104813.1"/>
    <property type="molecule type" value="Genomic_DNA"/>
</dbReference>
<feature type="chain" id="PRO_5045439479" evidence="3">
    <location>
        <begin position="24"/>
        <end position="370"/>
    </location>
</feature>
<dbReference type="Gene3D" id="3.40.30.10">
    <property type="entry name" value="Glutaredoxin"/>
    <property type="match status" value="1"/>
</dbReference>
<feature type="transmembrane region" description="Helical" evidence="2">
    <location>
        <begin position="298"/>
        <end position="319"/>
    </location>
</feature>
<dbReference type="Pfam" id="PF00085">
    <property type="entry name" value="Thioredoxin"/>
    <property type="match status" value="1"/>
</dbReference>
<dbReference type="InterPro" id="IPR036249">
    <property type="entry name" value="Thioredoxin-like_sf"/>
</dbReference>
<keyword evidence="2" id="KW-0812">Transmembrane</keyword>
<dbReference type="Proteomes" id="UP001651158">
    <property type="component" value="Unassembled WGS sequence"/>
</dbReference>
<evidence type="ECO:0000259" key="4">
    <source>
        <dbReference type="Pfam" id="PF00085"/>
    </source>
</evidence>